<keyword evidence="4 6" id="KW-0175">Coiled coil</keyword>
<evidence type="ECO:0000256" key="6">
    <source>
        <dbReference type="SAM" id="Coils"/>
    </source>
</evidence>
<dbReference type="GO" id="GO:0005524">
    <property type="term" value="F:ATP binding"/>
    <property type="evidence" value="ECO:0007669"/>
    <property type="project" value="UniProtKB-KW"/>
</dbReference>
<organism evidence="8">
    <name type="scientific">viral metagenome</name>
    <dbReference type="NCBI Taxonomy" id="1070528"/>
    <lineage>
        <taxon>unclassified sequences</taxon>
        <taxon>metagenomes</taxon>
        <taxon>organismal metagenomes</taxon>
    </lineage>
</organism>
<evidence type="ECO:0000256" key="1">
    <source>
        <dbReference type="ARBA" id="ARBA00022701"/>
    </source>
</evidence>
<evidence type="ECO:0000256" key="7">
    <source>
        <dbReference type="SAM" id="MobiDB-lite"/>
    </source>
</evidence>
<dbReference type="EMBL" id="MN738829">
    <property type="protein sequence ID" value="QHT38283.1"/>
    <property type="molecule type" value="Genomic_DNA"/>
</dbReference>
<sequence>MVKSHYDIINKAIKRTSREKVTHQLLSFAKKHPSKKTYAVKLARATYFGAQRPKRERIPPKPTPVTSPYAEGGAFTLLPPAPRRGGGVKIPPPSPARSPTPPPSQPRPPTPPSKDHHKTWVSPRAGQPGEDVFYDAESSHDHGVKSSVIPTSDIQTQLTKGYKPTQLQTSDVADSEEYRKAVEQARELNRNVELLKTNVSDLKTRQQKLKELNGTLIIERDRLTRELNSKTAEVEKLKSTEEANNTRITGLTAQIDAEKRKLEETELQLANVRQLLETEKAAQLTGLERANELRIQLAAVQERYTTEMEDMRRAQEEAIRNANTKATERLEAALADKGRRWEADRGALSKQIKAEKDKATSIDTELEQLKNNYDALNRDKAAVDKTIITLREELKKERALKETSEGLAKRLSKEVSEREKRLENIRAELTRSNARLEQLKDENLKLSNQATALATQLDHAKKSGQGNDEILKAMILLNNMNAESSIEYKSAYKQYDNDIAKINTGLATLVKQIGDMSREITTGFGKKSKAGRGKKQPAKKPERKKRSERSEKRK</sequence>
<feature type="coiled-coil region" evidence="6">
    <location>
        <begin position="352"/>
        <end position="456"/>
    </location>
</feature>
<dbReference type="GO" id="GO:0005874">
    <property type="term" value="C:microtubule"/>
    <property type="evidence" value="ECO:0007669"/>
    <property type="project" value="UniProtKB-KW"/>
</dbReference>
<evidence type="ECO:0000256" key="2">
    <source>
        <dbReference type="ARBA" id="ARBA00022741"/>
    </source>
</evidence>
<dbReference type="InterPro" id="IPR044986">
    <property type="entry name" value="KIF15/KIN-12"/>
</dbReference>
<evidence type="ECO:0000256" key="5">
    <source>
        <dbReference type="ARBA" id="ARBA00023175"/>
    </source>
</evidence>
<proteinExistence type="predicted"/>
<feature type="compositionally biased region" description="Pro residues" evidence="7">
    <location>
        <begin position="90"/>
        <end position="112"/>
    </location>
</feature>
<keyword evidence="2" id="KW-0547">Nucleotide-binding</keyword>
<keyword evidence="1" id="KW-0493">Microtubule</keyword>
<feature type="compositionally biased region" description="Basic residues" evidence="7">
    <location>
        <begin position="526"/>
        <end position="547"/>
    </location>
</feature>
<feature type="coiled-coil region" evidence="6">
    <location>
        <begin position="175"/>
        <end position="321"/>
    </location>
</feature>
<reference evidence="8" key="1">
    <citation type="journal article" date="2020" name="Nature">
        <title>Giant virus diversity and host interactions through global metagenomics.</title>
        <authorList>
            <person name="Schulz F."/>
            <person name="Roux S."/>
            <person name="Paez-Espino D."/>
            <person name="Jungbluth S."/>
            <person name="Walsh D.A."/>
            <person name="Denef V.J."/>
            <person name="McMahon K.D."/>
            <person name="Konstantinidis K.T."/>
            <person name="Eloe-Fadrosh E.A."/>
            <person name="Kyrpides N.C."/>
            <person name="Woyke T."/>
        </authorList>
    </citation>
    <scope>NUCLEOTIDE SEQUENCE</scope>
    <source>
        <strain evidence="8">GVMAG-S-ERX556101-89</strain>
    </source>
</reference>
<dbReference type="SUPFAM" id="SSF46585">
    <property type="entry name" value="HR1 repeat"/>
    <property type="match status" value="1"/>
</dbReference>
<feature type="region of interest" description="Disordered" evidence="7">
    <location>
        <begin position="50"/>
        <end position="152"/>
    </location>
</feature>
<evidence type="ECO:0000256" key="4">
    <source>
        <dbReference type="ARBA" id="ARBA00023054"/>
    </source>
</evidence>
<evidence type="ECO:0000313" key="8">
    <source>
        <dbReference type="EMBL" id="QHT38283.1"/>
    </source>
</evidence>
<accession>A0A6C0FCD0</accession>
<dbReference type="InterPro" id="IPR036274">
    <property type="entry name" value="HR1_rpt_sf"/>
</dbReference>
<protein>
    <submittedName>
        <fullName evidence="8">Uncharacterized protein</fullName>
    </submittedName>
</protein>
<name>A0A6C0FCD0_9ZZZZ</name>
<evidence type="ECO:0000256" key="3">
    <source>
        <dbReference type="ARBA" id="ARBA00022840"/>
    </source>
</evidence>
<dbReference type="PANTHER" id="PTHR37739">
    <property type="entry name" value="KINESIN-LIKE PROTEIN KIN-12D"/>
    <property type="match status" value="1"/>
</dbReference>
<keyword evidence="3" id="KW-0067">ATP-binding</keyword>
<dbReference type="AlphaFoldDB" id="A0A6C0FCD0"/>
<dbReference type="PANTHER" id="PTHR37739:SF8">
    <property type="entry name" value="KINESIN-LIKE PROTEIN KIN-12D"/>
    <property type="match status" value="1"/>
</dbReference>
<feature type="region of interest" description="Disordered" evidence="7">
    <location>
        <begin position="521"/>
        <end position="554"/>
    </location>
</feature>
<keyword evidence="5" id="KW-0505">Motor protein</keyword>